<dbReference type="SUPFAM" id="SSF100950">
    <property type="entry name" value="NagB/RpiA/CoA transferase-like"/>
    <property type="match status" value="1"/>
</dbReference>
<dbReference type="Proteomes" id="UP000262257">
    <property type="component" value="Unassembled WGS sequence"/>
</dbReference>
<dbReference type="GO" id="GO:0030272">
    <property type="term" value="F:5-formyltetrahydrofolate cyclo-ligase activity"/>
    <property type="evidence" value="ECO:0007669"/>
    <property type="project" value="UniProtKB-EC"/>
</dbReference>
<dbReference type="GO" id="GO:0035999">
    <property type="term" value="P:tetrahydrofolate interconversion"/>
    <property type="evidence" value="ECO:0007669"/>
    <property type="project" value="TreeGrafter"/>
</dbReference>
<dbReference type="InterPro" id="IPR037171">
    <property type="entry name" value="NagB/RpiA_transferase-like"/>
</dbReference>
<reference evidence="6 7" key="1">
    <citation type="journal article" date="2018" name="Nat. Biotechnol.">
        <title>A standardized bacterial taxonomy based on genome phylogeny substantially revises the tree of life.</title>
        <authorList>
            <person name="Parks D.H."/>
            <person name="Chuvochina M."/>
            <person name="Waite D.W."/>
            <person name="Rinke C."/>
            <person name="Skarshewski A."/>
            <person name="Chaumeil P.A."/>
            <person name="Hugenholtz P."/>
        </authorList>
    </citation>
    <scope>NUCLEOTIDE SEQUENCE [LARGE SCALE GENOMIC DNA]</scope>
    <source>
        <strain evidence="6">UBA10045</strain>
    </source>
</reference>
<gene>
    <name evidence="6" type="ORF">DIC32_09605</name>
</gene>
<dbReference type="EC" id="6.3.3.2" evidence="5"/>
<feature type="binding site" evidence="4">
    <location>
        <position position="56"/>
    </location>
    <ligand>
        <name>substrate</name>
    </ligand>
</feature>
<comment type="catalytic activity">
    <reaction evidence="5">
        <text>(6S)-5-formyl-5,6,7,8-tetrahydrofolate + ATP = (6R)-5,10-methenyltetrahydrofolate + ADP + phosphate</text>
        <dbReference type="Rhea" id="RHEA:10488"/>
        <dbReference type="ChEBI" id="CHEBI:30616"/>
        <dbReference type="ChEBI" id="CHEBI:43474"/>
        <dbReference type="ChEBI" id="CHEBI:57455"/>
        <dbReference type="ChEBI" id="CHEBI:57457"/>
        <dbReference type="ChEBI" id="CHEBI:456216"/>
        <dbReference type="EC" id="6.3.3.2"/>
    </reaction>
</comment>
<dbReference type="GO" id="GO:0046872">
    <property type="term" value="F:metal ion binding"/>
    <property type="evidence" value="ECO:0007669"/>
    <property type="project" value="UniProtKB-KW"/>
</dbReference>
<keyword evidence="5" id="KW-0460">Magnesium</keyword>
<dbReference type="RefSeq" id="WP_005406736.1">
    <property type="nucleotide sequence ID" value="NZ_BKVS01000040.1"/>
</dbReference>
<dbReference type="EMBL" id="DPXL01000122">
    <property type="protein sequence ID" value="HCM31740.1"/>
    <property type="molecule type" value="Genomic_DNA"/>
</dbReference>
<organism evidence="6 7">
    <name type="scientific">Acinetobacter radioresistens</name>
    <dbReference type="NCBI Taxonomy" id="40216"/>
    <lineage>
        <taxon>Bacteria</taxon>
        <taxon>Pseudomonadati</taxon>
        <taxon>Pseudomonadota</taxon>
        <taxon>Gammaproteobacteria</taxon>
        <taxon>Moraxellales</taxon>
        <taxon>Moraxellaceae</taxon>
        <taxon>Acinetobacter</taxon>
    </lineage>
</organism>
<dbReference type="InterPro" id="IPR024185">
    <property type="entry name" value="FTHF_cligase-like_sf"/>
</dbReference>
<feature type="binding site" evidence="4">
    <location>
        <begin position="137"/>
        <end position="145"/>
    </location>
    <ligand>
        <name>ATP</name>
        <dbReference type="ChEBI" id="CHEBI:30616"/>
    </ligand>
</feature>
<comment type="caution">
    <text evidence="6">The sequence shown here is derived from an EMBL/GenBank/DDBJ whole genome shotgun (WGS) entry which is preliminary data.</text>
</comment>
<proteinExistence type="inferred from homology"/>
<evidence type="ECO:0000256" key="4">
    <source>
        <dbReference type="PIRSR" id="PIRSR006806-1"/>
    </source>
</evidence>
<dbReference type="GO" id="GO:0009396">
    <property type="term" value="P:folic acid-containing compound biosynthetic process"/>
    <property type="evidence" value="ECO:0007669"/>
    <property type="project" value="TreeGrafter"/>
</dbReference>
<comment type="similarity">
    <text evidence="1 5">Belongs to the 5-formyltetrahydrofolate cyclo-ligase family.</text>
</comment>
<protein>
    <recommendedName>
        <fullName evidence="5">5-formyltetrahydrofolate cyclo-ligase</fullName>
        <ecNumber evidence="5">6.3.3.2</ecNumber>
    </recommendedName>
</protein>
<dbReference type="Pfam" id="PF01812">
    <property type="entry name" value="5-FTHF_cyc-lig"/>
    <property type="match status" value="1"/>
</dbReference>
<comment type="cofactor">
    <cofactor evidence="5">
        <name>Mg(2+)</name>
        <dbReference type="ChEBI" id="CHEBI:18420"/>
    </cofactor>
</comment>
<sequence length="193" mass="22439">MSTSLHSLRRSLRSQRRQVSIFEHRQSEQKVLTHLIKMPRFQHADKIGIYLNAFGEIHTRKIIEYCFKKGKKVYLPMICNMSQKLVWVSISRDQYRNQCFAYHPLGMKEPMAGRGCNVTVLDLILMPLLACDSSGTRIGMGGGYYDRTLAQAAQYPYRLGVAHDFQFIPSRLKREKWDQPLNALVTPTKIHYF</sequence>
<keyword evidence="2 4" id="KW-0547">Nucleotide-binding</keyword>
<accession>A0A3D3G143</accession>
<feature type="binding site" evidence="4">
    <location>
        <position position="51"/>
    </location>
    <ligand>
        <name>substrate</name>
    </ligand>
</feature>
<evidence type="ECO:0000313" key="7">
    <source>
        <dbReference type="Proteomes" id="UP000262257"/>
    </source>
</evidence>
<evidence type="ECO:0000256" key="1">
    <source>
        <dbReference type="ARBA" id="ARBA00010638"/>
    </source>
</evidence>
<keyword evidence="6" id="KW-0436">Ligase</keyword>
<evidence type="ECO:0000256" key="3">
    <source>
        <dbReference type="ARBA" id="ARBA00022840"/>
    </source>
</evidence>
<keyword evidence="3 4" id="KW-0067">ATP-binding</keyword>
<evidence type="ECO:0000256" key="5">
    <source>
        <dbReference type="RuleBase" id="RU361279"/>
    </source>
</evidence>
<dbReference type="PIRSF" id="PIRSF006806">
    <property type="entry name" value="FTHF_cligase"/>
    <property type="match status" value="1"/>
</dbReference>
<dbReference type="GO" id="GO:0005524">
    <property type="term" value="F:ATP binding"/>
    <property type="evidence" value="ECO:0007669"/>
    <property type="project" value="UniProtKB-KW"/>
</dbReference>
<dbReference type="PANTHER" id="PTHR23407">
    <property type="entry name" value="ATPASE INHIBITOR/5-FORMYLTETRAHYDROFOLATE CYCLO-LIGASE"/>
    <property type="match status" value="1"/>
</dbReference>
<name>A0A3D3G143_ACIRA</name>
<dbReference type="Gene3D" id="3.40.50.10420">
    <property type="entry name" value="NagB/RpiA/CoA transferase-like"/>
    <property type="match status" value="1"/>
</dbReference>
<dbReference type="NCBIfam" id="TIGR02727">
    <property type="entry name" value="MTHFS_bact"/>
    <property type="match status" value="1"/>
</dbReference>
<keyword evidence="5" id="KW-0479">Metal-binding</keyword>
<dbReference type="InterPro" id="IPR002698">
    <property type="entry name" value="FTHF_cligase"/>
</dbReference>
<dbReference type="AlphaFoldDB" id="A0A3D3G143"/>
<dbReference type="PANTHER" id="PTHR23407:SF1">
    <property type="entry name" value="5-FORMYLTETRAHYDROFOLATE CYCLO-LIGASE"/>
    <property type="match status" value="1"/>
</dbReference>
<evidence type="ECO:0000313" key="6">
    <source>
        <dbReference type="EMBL" id="HCM31740.1"/>
    </source>
</evidence>
<evidence type="ECO:0000256" key="2">
    <source>
        <dbReference type="ARBA" id="ARBA00022741"/>
    </source>
</evidence>